<accession>A0ABU3SUT6</accession>
<evidence type="ECO:0000313" key="1">
    <source>
        <dbReference type="EMBL" id="MDU0353752.1"/>
    </source>
</evidence>
<reference evidence="1 2" key="1">
    <citation type="submission" date="2023-10" db="EMBL/GenBank/DDBJ databases">
        <title>Glaciecola aquimarina strain GGW-M5 nov., isolated from a coastal seawater.</title>
        <authorList>
            <person name="Bayburt H."/>
            <person name="Kim J.M."/>
            <person name="Choi B.J."/>
            <person name="Jeon C.O."/>
        </authorList>
    </citation>
    <scope>NUCLEOTIDE SEQUENCE [LARGE SCALE GENOMIC DNA]</scope>
    <source>
        <strain evidence="1 2">KCTC 32108</strain>
    </source>
</reference>
<dbReference type="RefSeq" id="WP_316025402.1">
    <property type="nucleotide sequence ID" value="NZ_JAWDIO010000002.1"/>
</dbReference>
<gene>
    <name evidence="1" type="ORF">RS130_07295</name>
</gene>
<organism evidence="1 2">
    <name type="scientific">Paraglaciecola aquimarina</name>
    <dbReference type="NCBI Taxonomy" id="1235557"/>
    <lineage>
        <taxon>Bacteria</taxon>
        <taxon>Pseudomonadati</taxon>
        <taxon>Pseudomonadota</taxon>
        <taxon>Gammaproteobacteria</taxon>
        <taxon>Alteromonadales</taxon>
        <taxon>Alteromonadaceae</taxon>
        <taxon>Paraglaciecola</taxon>
    </lineage>
</organism>
<evidence type="ECO:0000313" key="2">
    <source>
        <dbReference type="Proteomes" id="UP001247805"/>
    </source>
</evidence>
<name>A0ABU3SUT6_9ALTE</name>
<dbReference type="Proteomes" id="UP001247805">
    <property type="component" value="Unassembled WGS sequence"/>
</dbReference>
<protein>
    <recommendedName>
        <fullName evidence="3">DUF4760 domain-containing protein</fullName>
    </recommendedName>
</protein>
<keyword evidence="2" id="KW-1185">Reference proteome</keyword>
<proteinExistence type="predicted"/>
<comment type="caution">
    <text evidence="1">The sequence shown here is derived from an EMBL/GenBank/DDBJ whole genome shotgun (WGS) entry which is preliminary data.</text>
</comment>
<evidence type="ECO:0008006" key="3">
    <source>
        <dbReference type="Google" id="ProtNLM"/>
    </source>
</evidence>
<sequence>MSKFEIALYAVGFGWLLAQGTEFIRSVFTNKSKKNSVVEEMYELKIILDESSEIARTSAMKYGHDGHHAFILPSKLTSPVFDAYYHEVAVSFSGWQRFNIRTFHSHLTQYNNAIDWLQKTDYEKRTTNAIIFKLFEVYKQASMSIAYLKGCEESGGREKLCSSHPIMMELSERMSEESQSLHFRKS</sequence>
<dbReference type="EMBL" id="JAWDIO010000002">
    <property type="protein sequence ID" value="MDU0353752.1"/>
    <property type="molecule type" value="Genomic_DNA"/>
</dbReference>